<evidence type="ECO:0000256" key="3">
    <source>
        <dbReference type="ARBA" id="ARBA00023235"/>
    </source>
</evidence>
<keyword evidence="3" id="KW-0413">Isomerase</keyword>
<organism evidence="6 7">
    <name type="scientific">Candidatus Fokinia crypta</name>
    <dbReference type="NCBI Taxonomy" id="1920990"/>
    <lineage>
        <taxon>Bacteria</taxon>
        <taxon>Pseudomonadati</taxon>
        <taxon>Pseudomonadota</taxon>
        <taxon>Alphaproteobacteria</taxon>
        <taxon>Rickettsiales</taxon>
        <taxon>Candidatus Midichloriaceae</taxon>
        <taxon>Candidatus Fokinia</taxon>
    </lineage>
</organism>
<dbReference type="InterPro" id="IPR027410">
    <property type="entry name" value="TCP-1-like_intermed_sf"/>
</dbReference>
<evidence type="ECO:0000256" key="2">
    <source>
        <dbReference type="ARBA" id="ARBA00023186"/>
    </source>
</evidence>
<dbReference type="InterPro" id="IPR027413">
    <property type="entry name" value="GROEL-like_equatorial_sf"/>
</dbReference>
<dbReference type="SUPFAM" id="SSF54849">
    <property type="entry name" value="GroEL-intermediate domain like"/>
    <property type="match status" value="1"/>
</dbReference>
<dbReference type="NCBIfam" id="NF009487">
    <property type="entry name" value="PRK12849.1"/>
    <property type="match status" value="1"/>
</dbReference>
<dbReference type="SUPFAM" id="SSF52029">
    <property type="entry name" value="GroEL apical domain-like"/>
    <property type="match status" value="1"/>
</dbReference>
<dbReference type="Gene3D" id="3.50.7.10">
    <property type="entry name" value="GroEL"/>
    <property type="match status" value="1"/>
</dbReference>
<dbReference type="CDD" id="cd03344">
    <property type="entry name" value="GroEL"/>
    <property type="match status" value="1"/>
</dbReference>
<dbReference type="InterPro" id="IPR002423">
    <property type="entry name" value="Cpn60/GroEL/TCP-1"/>
</dbReference>
<dbReference type="NCBIfam" id="NF000592">
    <property type="entry name" value="PRK00013.1"/>
    <property type="match status" value="1"/>
</dbReference>
<dbReference type="InterPro" id="IPR001844">
    <property type="entry name" value="Cpn60/GroEL"/>
</dbReference>
<dbReference type="InterPro" id="IPR027409">
    <property type="entry name" value="GroEL-like_apical_dom_sf"/>
</dbReference>
<keyword evidence="2" id="KW-0143">Chaperone</keyword>
<dbReference type="PANTHER" id="PTHR45633">
    <property type="entry name" value="60 KDA HEAT SHOCK PROTEIN, MITOCHONDRIAL"/>
    <property type="match status" value="1"/>
</dbReference>
<evidence type="ECO:0000256" key="4">
    <source>
        <dbReference type="RuleBase" id="RU000418"/>
    </source>
</evidence>
<name>A0ABZ0UQM5_9RICK</name>
<dbReference type="Proteomes" id="UP001325140">
    <property type="component" value="Chromosome"/>
</dbReference>
<dbReference type="EMBL" id="CP110343">
    <property type="protein sequence ID" value="WPX97862.1"/>
    <property type="molecule type" value="Genomic_DNA"/>
</dbReference>
<comment type="function">
    <text evidence="5">Together with its co-chaperonin GroES, plays an essential role in assisting protein folding. The GroEL-GroES system forms a nano-cage that allows encapsulation of the non-native substrate proteins and provides a physical environment optimized to promote and accelerate protein folding.</text>
</comment>
<accession>A0ABZ0UQM5</accession>
<comment type="subunit">
    <text evidence="5">Forms a cylinder of 14 subunits composed of two heptameric rings stacked back-to-back. Interacts with the co-chaperonin GroES.</text>
</comment>
<evidence type="ECO:0000256" key="5">
    <source>
        <dbReference type="RuleBase" id="RU000419"/>
    </source>
</evidence>
<dbReference type="RefSeq" id="WP_323722508.1">
    <property type="nucleotide sequence ID" value="NZ_CP110343.1"/>
</dbReference>
<gene>
    <name evidence="6" type="ORF">Fokcrypt_00385</name>
</gene>
<evidence type="ECO:0000313" key="7">
    <source>
        <dbReference type="Proteomes" id="UP001325140"/>
    </source>
</evidence>
<sequence>MATKTSFDIGTKVLSGVDKLVSAVETTFGPKGNVVIIERSYGAPKVTKDGVTVAKEVDPEDKVESMAVKVVQEAASQTNDKVGDGTTTTIAVAGALLKECFRMRAFGIPFNEIISGMQKAKEEAIKVVHKMKKDIKFNSDEVVHVATISANNDQDAGKLVKDAYQEVGEDGVVIVEQSKSMESTLEVKHGMQFDRGYVSPYFITTGREVEYSDVLVLLVDKKVSNATDLVNILNVVAKSGKPLMLIAEDFDNDVITMLLVNKMRGSLKVVPVKAPGFGDRRKAVMEDIAVITGATVITEELDMKLEDATMEHLGSAEKILVTANDTTIVANKGKFQSKIEARANLIQEEIALSKSDYDKEKLRERLAKLKGGVAIIRVGGISEAEAGERKDRFEDAINAVKAAIKGGVVPGGGKLLLMISKELEKMTGLTEAENAGKQALSRALSRPAKIIIENGGEESAIIIHKLLESNDKNMVYNVLTRQYVDAWKDGILDPASVAEEVLKNVVSVVSTLLASNAIITKIEDKKAQGNAGAAPHYGDDMY</sequence>
<keyword evidence="7" id="KW-1185">Reference proteome</keyword>
<evidence type="ECO:0000313" key="6">
    <source>
        <dbReference type="EMBL" id="WPX97862.1"/>
    </source>
</evidence>
<protein>
    <recommendedName>
        <fullName evidence="5">60 kDa chaperonin</fullName>
    </recommendedName>
</protein>
<dbReference type="NCBIfam" id="NF009488">
    <property type="entry name" value="PRK12850.1"/>
    <property type="match status" value="1"/>
</dbReference>
<dbReference type="PRINTS" id="PR00298">
    <property type="entry name" value="CHAPERONIN60"/>
</dbReference>
<proteinExistence type="inferred from homology"/>
<dbReference type="Pfam" id="PF00118">
    <property type="entry name" value="Cpn60_TCP1"/>
    <property type="match status" value="1"/>
</dbReference>
<dbReference type="Gene3D" id="3.30.260.10">
    <property type="entry name" value="TCP-1-like chaperonin intermediate domain"/>
    <property type="match status" value="1"/>
</dbReference>
<dbReference type="Gene3D" id="1.10.560.10">
    <property type="entry name" value="GroEL-like equatorial domain"/>
    <property type="match status" value="1"/>
</dbReference>
<comment type="similarity">
    <text evidence="1 4">Belongs to the chaperonin (HSP60) family.</text>
</comment>
<dbReference type="SUPFAM" id="SSF48592">
    <property type="entry name" value="GroEL equatorial domain-like"/>
    <property type="match status" value="1"/>
</dbReference>
<dbReference type="NCBIfam" id="NF009489">
    <property type="entry name" value="PRK12851.1"/>
    <property type="match status" value="1"/>
</dbReference>
<evidence type="ECO:0000256" key="1">
    <source>
        <dbReference type="ARBA" id="ARBA00006607"/>
    </source>
</evidence>
<reference evidence="6" key="1">
    <citation type="submission" date="2022-10" db="EMBL/GenBank/DDBJ databases">
        <title>Host association and intracellularity evolved multiple times independently in the Rickettsiales.</title>
        <authorList>
            <person name="Castelli M."/>
            <person name="Nardi T."/>
            <person name="Gammuto L."/>
            <person name="Bellinzona G."/>
            <person name="Sabaneyeva E."/>
            <person name="Potekhin A."/>
            <person name="Serra V."/>
            <person name="Petroni G."/>
            <person name="Sassera D."/>
        </authorList>
    </citation>
    <scope>NUCLEOTIDE SEQUENCE [LARGE SCALE GENOMIC DNA]</scope>
    <source>
        <strain evidence="6">US_Bl 11III1</strain>
    </source>
</reference>